<dbReference type="KEGG" id="ams:AMIS_65210"/>
<dbReference type="HOGENOM" id="CLU_000445_20_1_11"/>
<dbReference type="GO" id="GO:0046983">
    <property type="term" value="F:protein dimerization activity"/>
    <property type="evidence" value="ECO:0007669"/>
    <property type="project" value="InterPro"/>
</dbReference>
<dbReference type="EC" id="2.7.13.3" evidence="2"/>
<protein>
    <recommendedName>
        <fullName evidence="2">histidine kinase</fullName>
        <ecNumber evidence="2">2.7.13.3</ecNumber>
    </recommendedName>
</protein>
<evidence type="ECO:0000256" key="6">
    <source>
        <dbReference type="ARBA" id="ARBA00022777"/>
    </source>
</evidence>
<evidence type="ECO:0000256" key="1">
    <source>
        <dbReference type="ARBA" id="ARBA00000085"/>
    </source>
</evidence>
<evidence type="ECO:0000259" key="10">
    <source>
        <dbReference type="SMART" id="SM00387"/>
    </source>
</evidence>
<dbReference type="SUPFAM" id="SSF55874">
    <property type="entry name" value="ATPase domain of HSP90 chaperone/DNA topoisomerase II/histidine kinase"/>
    <property type="match status" value="1"/>
</dbReference>
<name>I0HFF4_ACTM4</name>
<dbReference type="GO" id="GO:0016020">
    <property type="term" value="C:membrane"/>
    <property type="evidence" value="ECO:0007669"/>
    <property type="project" value="InterPro"/>
</dbReference>
<dbReference type="AlphaFoldDB" id="I0HFF4"/>
<evidence type="ECO:0000313" key="12">
    <source>
        <dbReference type="Proteomes" id="UP000007882"/>
    </source>
</evidence>
<comment type="catalytic activity">
    <reaction evidence="1">
        <text>ATP + protein L-histidine = ADP + protein N-phospho-L-histidine.</text>
        <dbReference type="EC" id="2.7.13.3"/>
    </reaction>
</comment>
<proteinExistence type="predicted"/>
<keyword evidence="7" id="KW-0067">ATP-binding</keyword>
<dbReference type="Proteomes" id="UP000007882">
    <property type="component" value="Chromosome"/>
</dbReference>
<accession>I0HFF4</accession>
<feature type="transmembrane region" description="Helical" evidence="9">
    <location>
        <begin position="55"/>
        <end position="72"/>
    </location>
</feature>
<gene>
    <name evidence="11" type="ordered locus">AMIS_65210</name>
</gene>
<dbReference type="STRING" id="512565.AMIS_65210"/>
<feature type="transmembrane region" description="Helical" evidence="9">
    <location>
        <begin position="92"/>
        <end position="111"/>
    </location>
</feature>
<evidence type="ECO:0000256" key="4">
    <source>
        <dbReference type="ARBA" id="ARBA00022679"/>
    </source>
</evidence>
<dbReference type="Pfam" id="PF07730">
    <property type="entry name" value="HisKA_3"/>
    <property type="match status" value="1"/>
</dbReference>
<evidence type="ECO:0000313" key="11">
    <source>
        <dbReference type="EMBL" id="BAL91741.1"/>
    </source>
</evidence>
<evidence type="ECO:0000256" key="5">
    <source>
        <dbReference type="ARBA" id="ARBA00022741"/>
    </source>
</evidence>
<feature type="domain" description="Histidine kinase/HSP90-like ATPase" evidence="10">
    <location>
        <begin position="307"/>
        <end position="399"/>
    </location>
</feature>
<dbReference type="Pfam" id="PF02518">
    <property type="entry name" value="HATPase_c"/>
    <property type="match status" value="1"/>
</dbReference>
<keyword evidence="4" id="KW-0808">Transferase</keyword>
<reference evidence="11 12" key="1">
    <citation type="submission" date="2012-02" db="EMBL/GenBank/DDBJ databases">
        <title>Complete genome sequence of Actinoplanes missouriensis 431 (= NBRC 102363).</title>
        <authorList>
            <person name="Ohnishi Y."/>
            <person name="Ishikawa J."/>
            <person name="Sekine M."/>
            <person name="Hosoyama A."/>
            <person name="Harada T."/>
            <person name="Narita H."/>
            <person name="Hata T."/>
            <person name="Konno Y."/>
            <person name="Tutikane K."/>
            <person name="Fujita N."/>
            <person name="Horinouchi S."/>
            <person name="Hayakawa M."/>
        </authorList>
    </citation>
    <scope>NUCLEOTIDE SEQUENCE [LARGE SCALE GENOMIC DNA]</scope>
    <source>
        <strain evidence="12">ATCC 14538 / DSM 43046 / CBS 188.64 / JCM 3121 / NBRC 102363 / NCIMB 12654 / NRRL B-3342 / UNCC 431</strain>
    </source>
</reference>
<keyword evidence="3" id="KW-0597">Phosphoprotein</keyword>
<dbReference type="InterPro" id="IPR036890">
    <property type="entry name" value="HATPase_C_sf"/>
</dbReference>
<dbReference type="PATRIC" id="fig|512565.3.peg.6523"/>
<keyword evidence="5" id="KW-0547">Nucleotide-binding</keyword>
<dbReference type="Gene3D" id="1.20.5.1930">
    <property type="match status" value="1"/>
</dbReference>
<dbReference type="RefSeq" id="WP_014446626.1">
    <property type="nucleotide sequence ID" value="NC_017093.1"/>
</dbReference>
<dbReference type="GO" id="GO:0005524">
    <property type="term" value="F:ATP binding"/>
    <property type="evidence" value="ECO:0007669"/>
    <property type="project" value="UniProtKB-KW"/>
</dbReference>
<evidence type="ECO:0000256" key="7">
    <source>
        <dbReference type="ARBA" id="ARBA00022840"/>
    </source>
</evidence>
<feature type="transmembrane region" description="Helical" evidence="9">
    <location>
        <begin position="123"/>
        <end position="143"/>
    </location>
</feature>
<dbReference type="Gene3D" id="3.30.565.10">
    <property type="entry name" value="Histidine kinase-like ATPase, C-terminal domain"/>
    <property type="match status" value="1"/>
</dbReference>
<keyword evidence="9" id="KW-0472">Membrane</keyword>
<feature type="transmembrane region" description="Helical" evidence="9">
    <location>
        <begin position="24"/>
        <end position="43"/>
    </location>
</feature>
<keyword evidence="9" id="KW-0812">Transmembrane</keyword>
<keyword evidence="9" id="KW-1133">Transmembrane helix</keyword>
<organism evidence="11 12">
    <name type="scientific">Actinoplanes missouriensis (strain ATCC 14538 / DSM 43046 / CBS 188.64 / JCM 3121 / NBRC 102363 / NCIMB 12654 / NRRL B-3342 / UNCC 431)</name>
    <dbReference type="NCBI Taxonomy" id="512565"/>
    <lineage>
        <taxon>Bacteria</taxon>
        <taxon>Bacillati</taxon>
        <taxon>Actinomycetota</taxon>
        <taxon>Actinomycetes</taxon>
        <taxon>Micromonosporales</taxon>
        <taxon>Micromonosporaceae</taxon>
        <taxon>Actinoplanes</taxon>
    </lineage>
</organism>
<dbReference type="PANTHER" id="PTHR24421:SF10">
    <property type="entry name" value="NITRATE_NITRITE SENSOR PROTEIN NARQ"/>
    <property type="match status" value="1"/>
</dbReference>
<keyword evidence="8" id="KW-0902">Two-component regulatory system</keyword>
<dbReference type="CDD" id="cd16917">
    <property type="entry name" value="HATPase_UhpB-NarQ-NarX-like"/>
    <property type="match status" value="1"/>
</dbReference>
<keyword evidence="12" id="KW-1185">Reference proteome</keyword>
<evidence type="ECO:0000256" key="8">
    <source>
        <dbReference type="ARBA" id="ARBA00023012"/>
    </source>
</evidence>
<keyword evidence="6 11" id="KW-0418">Kinase</keyword>
<evidence type="ECO:0000256" key="9">
    <source>
        <dbReference type="SAM" id="Phobius"/>
    </source>
</evidence>
<dbReference type="SMART" id="SM00387">
    <property type="entry name" value="HATPase_c"/>
    <property type="match status" value="1"/>
</dbReference>
<dbReference type="InterPro" id="IPR011712">
    <property type="entry name" value="Sig_transdc_His_kin_sub3_dim/P"/>
</dbReference>
<dbReference type="InterPro" id="IPR050482">
    <property type="entry name" value="Sensor_HK_TwoCompSys"/>
</dbReference>
<sequence length="402" mass="42206">MTRAPAEHDGLGPATRTGLSPARLATGLGLGLVTLIGTVIVQMGQVGGRYGVRQLDLWGALLVVVAVVLIVTRRGSAPLPSLVAVLLLVNGYLLLQYPYGPVQLCIVVAMYEVARRRRFGPSLLVCGAAVVVTSGTIYVRLLGDVTLPWLLALAWAGWLVVPWLLGALVQTIAAGRERTRRLLITQGAMEERAKLAADVHDVAGHGFALIAMQAGVALLDFDSKPAQARRSLEAIQATSGKSLSELRGMLDTLQDEFSSAPAGEPVPPSEAERAGLCGLVDLVTQVRAGGLPVRLNVRGLDRELDAETDSVLYRVVQESLTNVLRHAGPTTAEVTVEQDEETLVVRVSDHGRGGPVEPDGSARGLAGMRRRVAAVGGTLAAGPCEGGGFRVEARLPMGKGAA</sequence>
<evidence type="ECO:0000256" key="2">
    <source>
        <dbReference type="ARBA" id="ARBA00012438"/>
    </source>
</evidence>
<dbReference type="InterPro" id="IPR003594">
    <property type="entry name" value="HATPase_dom"/>
</dbReference>
<feature type="transmembrane region" description="Helical" evidence="9">
    <location>
        <begin position="149"/>
        <end position="173"/>
    </location>
</feature>
<dbReference type="eggNOG" id="COG4585">
    <property type="taxonomic scope" value="Bacteria"/>
</dbReference>
<dbReference type="GO" id="GO:0000155">
    <property type="term" value="F:phosphorelay sensor kinase activity"/>
    <property type="evidence" value="ECO:0007669"/>
    <property type="project" value="InterPro"/>
</dbReference>
<dbReference type="PANTHER" id="PTHR24421">
    <property type="entry name" value="NITRATE/NITRITE SENSOR PROTEIN NARX-RELATED"/>
    <property type="match status" value="1"/>
</dbReference>
<dbReference type="EMBL" id="AP012319">
    <property type="protein sequence ID" value="BAL91741.1"/>
    <property type="molecule type" value="Genomic_DNA"/>
</dbReference>
<evidence type="ECO:0000256" key="3">
    <source>
        <dbReference type="ARBA" id="ARBA00022553"/>
    </source>
</evidence>